<comment type="caution">
    <text evidence="2">The sequence shown here is derived from an EMBL/GenBank/DDBJ whole genome shotgun (WGS) entry which is preliminary data.</text>
</comment>
<evidence type="ECO:0000313" key="3">
    <source>
        <dbReference type="Proteomes" id="UP000727407"/>
    </source>
</evidence>
<dbReference type="Gene3D" id="1.20.1070.10">
    <property type="entry name" value="Rhodopsin 7-helix transmembrane proteins"/>
    <property type="match status" value="1"/>
</dbReference>
<feature type="transmembrane region" description="Helical" evidence="1">
    <location>
        <begin position="20"/>
        <end position="48"/>
    </location>
</feature>
<keyword evidence="2" id="KW-0675">Receptor</keyword>
<protein>
    <submittedName>
        <fullName evidence="2">Melatonin receptor type 1A-A-like</fullName>
    </submittedName>
</protein>
<dbReference type="SUPFAM" id="SSF81321">
    <property type="entry name" value="Family A G protein-coupled receptor-like"/>
    <property type="match status" value="1"/>
</dbReference>
<keyword evidence="1" id="KW-0812">Transmembrane</keyword>
<dbReference type="Proteomes" id="UP000727407">
    <property type="component" value="Unassembled WGS sequence"/>
</dbReference>
<dbReference type="OrthoDB" id="10044919at2759"/>
<evidence type="ECO:0000313" key="2">
    <source>
        <dbReference type="EMBL" id="KAF5896457.1"/>
    </source>
</evidence>
<dbReference type="AlphaFoldDB" id="A0A8J4UFC6"/>
<keyword evidence="1" id="KW-0472">Membrane</keyword>
<name>A0A8J4UFC6_CLAMG</name>
<gene>
    <name evidence="2" type="primary">mtnr1aa</name>
    <name evidence="2" type="ORF">DAT39_013828</name>
</gene>
<keyword evidence="3" id="KW-1185">Reference proteome</keyword>
<evidence type="ECO:0000256" key="1">
    <source>
        <dbReference type="SAM" id="Phobius"/>
    </source>
</evidence>
<dbReference type="EMBL" id="QNUK01000275">
    <property type="protein sequence ID" value="KAF5896457.1"/>
    <property type="molecule type" value="Genomic_DNA"/>
</dbReference>
<proteinExistence type="predicted"/>
<keyword evidence="1" id="KW-1133">Transmembrane helix</keyword>
<reference evidence="2" key="1">
    <citation type="submission" date="2020-07" db="EMBL/GenBank/DDBJ databases">
        <title>Clarias magur genome sequencing, assembly and annotation.</title>
        <authorList>
            <person name="Kushwaha B."/>
            <person name="Kumar R."/>
            <person name="Das P."/>
            <person name="Joshi C.G."/>
            <person name="Kumar D."/>
            <person name="Nagpure N.S."/>
            <person name="Pandey M."/>
            <person name="Agarwal S."/>
            <person name="Srivastava S."/>
            <person name="Singh M."/>
            <person name="Sahoo L."/>
            <person name="Jayasankar P."/>
            <person name="Meher P.K."/>
            <person name="Koringa P.G."/>
            <person name="Iquebal M.A."/>
            <person name="Das S.P."/>
            <person name="Bit A."/>
            <person name="Patnaik S."/>
            <person name="Patel N."/>
            <person name="Shah T.M."/>
            <person name="Hinsu A."/>
            <person name="Jena J.K."/>
        </authorList>
    </citation>
    <scope>NUCLEOTIDE SEQUENCE</scope>
    <source>
        <strain evidence="2">CIFAMagur01</strain>
        <tissue evidence="2">Testis</tissue>
    </source>
</reference>
<feature type="non-terminal residue" evidence="2">
    <location>
        <position position="56"/>
    </location>
</feature>
<organism evidence="2 3">
    <name type="scientific">Clarias magur</name>
    <name type="common">Asian catfish</name>
    <name type="synonym">Macropteronotus magur</name>
    <dbReference type="NCBI Taxonomy" id="1594786"/>
    <lineage>
        <taxon>Eukaryota</taxon>
        <taxon>Metazoa</taxon>
        <taxon>Chordata</taxon>
        <taxon>Craniata</taxon>
        <taxon>Vertebrata</taxon>
        <taxon>Euteleostomi</taxon>
        <taxon>Actinopterygii</taxon>
        <taxon>Neopterygii</taxon>
        <taxon>Teleostei</taxon>
        <taxon>Ostariophysi</taxon>
        <taxon>Siluriformes</taxon>
        <taxon>Clariidae</taxon>
        <taxon>Clarias</taxon>
    </lineage>
</organism>
<sequence length="56" mass="6169">MAANNSSLPPQELTLSRPPWLSSTLGSVLIFTIVVDILGNLLVIFSVYRNKKLRNA</sequence>
<accession>A0A8J4UFC6</accession>